<dbReference type="Proteomes" id="UP000006038">
    <property type="component" value="Chromosome 6"/>
</dbReference>
<evidence type="ECO:0000313" key="2">
    <source>
        <dbReference type="Proteomes" id="UP000006038"/>
    </source>
</evidence>
<name>J3MEB0_ORYBR</name>
<reference evidence="1" key="1">
    <citation type="journal article" date="2013" name="Nat. Commun.">
        <title>Whole-genome sequencing of Oryza brachyantha reveals mechanisms underlying Oryza genome evolution.</title>
        <authorList>
            <person name="Chen J."/>
            <person name="Huang Q."/>
            <person name="Gao D."/>
            <person name="Wang J."/>
            <person name="Lang Y."/>
            <person name="Liu T."/>
            <person name="Li B."/>
            <person name="Bai Z."/>
            <person name="Luis Goicoechea J."/>
            <person name="Liang C."/>
            <person name="Chen C."/>
            <person name="Zhang W."/>
            <person name="Sun S."/>
            <person name="Liao Y."/>
            <person name="Zhang X."/>
            <person name="Yang L."/>
            <person name="Song C."/>
            <person name="Wang M."/>
            <person name="Shi J."/>
            <person name="Liu G."/>
            <person name="Liu J."/>
            <person name="Zhou H."/>
            <person name="Zhou W."/>
            <person name="Yu Q."/>
            <person name="An N."/>
            <person name="Chen Y."/>
            <person name="Cai Q."/>
            <person name="Wang B."/>
            <person name="Liu B."/>
            <person name="Min J."/>
            <person name="Huang Y."/>
            <person name="Wu H."/>
            <person name="Li Z."/>
            <person name="Zhang Y."/>
            <person name="Yin Y."/>
            <person name="Song W."/>
            <person name="Jiang J."/>
            <person name="Jackson S.A."/>
            <person name="Wing R.A."/>
            <person name="Wang J."/>
            <person name="Chen M."/>
        </authorList>
    </citation>
    <scope>NUCLEOTIDE SEQUENCE [LARGE SCALE GENOMIC DNA]</scope>
    <source>
        <strain evidence="1">cv. IRGC 101232</strain>
    </source>
</reference>
<dbReference type="Gramene" id="OB06G23540.1">
    <property type="protein sequence ID" value="OB06G23540.1"/>
    <property type="gene ID" value="OB06G23540"/>
</dbReference>
<dbReference type="HOGENOM" id="CLU_2625916_0_0_1"/>
<reference evidence="1" key="2">
    <citation type="submission" date="2013-04" db="UniProtKB">
        <authorList>
            <consortium name="EnsemblPlants"/>
        </authorList>
    </citation>
    <scope>IDENTIFICATION</scope>
</reference>
<organism evidence="1">
    <name type="scientific">Oryza brachyantha</name>
    <name type="common">malo sina</name>
    <dbReference type="NCBI Taxonomy" id="4533"/>
    <lineage>
        <taxon>Eukaryota</taxon>
        <taxon>Viridiplantae</taxon>
        <taxon>Streptophyta</taxon>
        <taxon>Embryophyta</taxon>
        <taxon>Tracheophyta</taxon>
        <taxon>Spermatophyta</taxon>
        <taxon>Magnoliopsida</taxon>
        <taxon>Liliopsida</taxon>
        <taxon>Poales</taxon>
        <taxon>Poaceae</taxon>
        <taxon>BOP clade</taxon>
        <taxon>Oryzoideae</taxon>
        <taxon>Oryzeae</taxon>
        <taxon>Oryzinae</taxon>
        <taxon>Oryza</taxon>
    </lineage>
</organism>
<keyword evidence="2" id="KW-1185">Reference proteome</keyword>
<accession>J3MEB0</accession>
<proteinExistence type="predicted"/>
<dbReference type="EnsemblPlants" id="OB06G23540.1">
    <property type="protein sequence ID" value="OB06G23540.1"/>
    <property type="gene ID" value="OB06G23540"/>
</dbReference>
<sequence>MASQSVVDPKTIKPGETVIDGLVPFGFMGWAGFAQTRVQGLWPGAGAAVVRRATGRGKEEVLSDVLFQPFEDLKALVP</sequence>
<evidence type="ECO:0000313" key="1">
    <source>
        <dbReference type="EnsemblPlants" id="OB06G23540.1"/>
    </source>
</evidence>
<protein>
    <submittedName>
        <fullName evidence="1">Uncharacterized protein</fullName>
    </submittedName>
</protein>
<dbReference type="AlphaFoldDB" id="J3MEB0"/>